<dbReference type="EMBL" id="NPOA01000004">
    <property type="protein sequence ID" value="PAV30232.1"/>
    <property type="molecule type" value="Genomic_DNA"/>
</dbReference>
<dbReference type="RefSeq" id="WP_095654834.1">
    <property type="nucleotide sequence ID" value="NZ_NPOA01000004.1"/>
</dbReference>
<keyword evidence="2" id="KW-1185">Reference proteome</keyword>
<proteinExistence type="predicted"/>
<dbReference type="AlphaFoldDB" id="A0A2A2IFA3"/>
<comment type="caution">
    <text evidence="1">The sequence shown here is derived from an EMBL/GenBank/DDBJ whole genome shotgun (WGS) entry which is preliminary data.</text>
</comment>
<accession>A0A2A2IFA3</accession>
<gene>
    <name evidence="1" type="ORF">CIL05_07125</name>
</gene>
<sequence>MDLNKWKQDIHEQYVLLQTNLKNIKHTSLYTSLQNTINNRDETSCTLNDFLENHFQLSNIYNQFHQLQSERLEWLKEYTNSNSIKDNEYYRHMAYKVIHEDIVLYSLQLIMNDHTPELTVQQNKLQHT</sequence>
<evidence type="ECO:0000313" key="2">
    <source>
        <dbReference type="Proteomes" id="UP000218887"/>
    </source>
</evidence>
<name>A0A2A2IFA3_9BACI</name>
<evidence type="ECO:0000313" key="1">
    <source>
        <dbReference type="EMBL" id="PAV30232.1"/>
    </source>
</evidence>
<dbReference type="Proteomes" id="UP000218887">
    <property type="component" value="Unassembled WGS sequence"/>
</dbReference>
<reference evidence="1 2" key="1">
    <citation type="submission" date="2017-08" db="EMBL/GenBank/DDBJ databases">
        <title>Virgibacillus indicus sp. nov. and Virgibacillus profoundi sp. nov, two moderately halophilic bacteria isolated from marine sediment by using the Microfluidic Streak Plate.</title>
        <authorList>
            <person name="Xu B."/>
            <person name="Hu B."/>
            <person name="Wang J."/>
            <person name="Zhu Y."/>
            <person name="Huang L."/>
            <person name="Du W."/>
            <person name="Huang Y."/>
        </authorList>
    </citation>
    <scope>NUCLEOTIDE SEQUENCE [LARGE SCALE GENOMIC DNA]</scope>
    <source>
        <strain evidence="1 2">IO3-P3-H5</strain>
    </source>
</reference>
<protein>
    <submittedName>
        <fullName evidence="1">Uncharacterized protein</fullName>
    </submittedName>
</protein>
<organism evidence="1 2">
    <name type="scientific">Virgibacillus profundi</name>
    <dbReference type="NCBI Taxonomy" id="2024555"/>
    <lineage>
        <taxon>Bacteria</taxon>
        <taxon>Bacillati</taxon>
        <taxon>Bacillota</taxon>
        <taxon>Bacilli</taxon>
        <taxon>Bacillales</taxon>
        <taxon>Bacillaceae</taxon>
        <taxon>Virgibacillus</taxon>
    </lineage>
</organism>